<organism evidence="2 3">
    <name type="scientific">Nocardioides nanhaiensis</name>
    <dbReference type="NCBI Taxonomy" id="1476871"/>
    <lineage>
        <taxon>Bacteria</taxon>
        <taxon>Bacillati</taxon>
        <taxon>Actinomycetota</taxon>
        <taxon>Actinomycetes</taxon>
        <taxon>Propionibacteriales</taxon>
        <taxon>Nocardioidaceae</taxon>
        <taxon>Nocardioides</taxon>
    </lineage>
</organism>
<dbReference type="GO" id="GO:0016853">
    <property type="term" value="F:isomerase activity"/>
    <property type="evidence" value="ECO:0007669"/>
    <property type="project" value="UniProtKB-KW"/>
</dbReference>
<keyword evidence="3" id="KW-1185">Reference proteome</keyword>
<name>A0ABP8WNJ8_9ACTN</name>
<dbReference type="Proteomes" id="UP001500621">
    <property type="component" value="Unassembled WGS sequence"/>
</dbReference>
<dbReference type="EMBL" id="BAABIM010000003">
    <property type="protein sequence ID" value="GAA4692373.1"/>
    <property type="molecule type" value="Genomic_DNA"/>
</dbReference>
<dbReference type="SUPFAM" id="SSF109854">
    <property type="entry name" value="DinB/YfiT-like putative metalloenzymes"/>
    <property type="match status" value="1"/>
</dbReference>
<dbReference type="InterPro" id="IPR024344">
    <property type="entry name" value="MDMPI_metal-binding"/>
</dbReference>
<gene>
    <name evidence="2" type="ORF">GCM10023226_32920</name>
</gene>
<dbReference type="Gene3D" id="1.20.120.450">
    <property type="entry name" value="dinb family like domain"/>
    <property type="match status" value="1"/>
</dbReference>
<dbReference type="Pfam" id="PF11716">
    <property type="entry name" value="MDMPI_N"/>
    <property type="match status" value="1"/>
</dbReference>
<feature type="domain" description="Mycothiol-dependent maleylpyruvate isomerase metal-binding" evidence="1">
    <location>
        <begin position="16"/>
        <end position="160"/>
    </location>
</feature>
<reference evidence="3" key="1">
    <citation type="journal article" date="2019" name="Int. J. Syst. Evol. Microbiol.">
        <title>The Global Catalogue of Microorganisms (GCM) 10K type strain sequencing project: providing services to taxonomists for standard genome sequencing and annotation.</title>
        <authorList>
            <consortium name="The Broad Institute Genomics Platform"/>
            <consortium name="The Broad Institute Genome Sequencing Center for Infectious Disease"/>
            <person name="Wu L."/>
            <person name="Ma J."/>
        </authorList>
    </citation>
    <scope>NUCLEOTIDE SEQUENCE [LARGE SCALE GENOMIC DNA]</scope>
    <source>
        <strain evidence="3">JCM 18127</strain>
    </source>
</reference>
<comment type="caution">
    <text evidence="2">The sequence shown here is derived from an EMBL/GenBank/DDBJ whole genome shotgun (WGS) entry which is preliminary data.</text>
</comment>
<protein>
    <submittedName>
        <fullName evidence="2">Maleylpyruvate isomerase N-terminal domain-containing protein</fullName>
    </submittedName>
</protein>
<evidence type="ECO:0000313" key="3">
    <source>
        <dbReference type="Proteomes" id="UP001500621"/>
    </source>
</evidence>
<evidence type="ECO:0000313" key="2">
    <source>
        <dbReference type="EMBL" id="GAA4692373.1"/>
    </source>
</evidence>
<keyword evidence="2" id="KW-0413">Isomerase</keyword>
<dbReference type="RefSeq" id="WP_345267831.1">
    <property type="nucleotide sequence ID" value="NZ_BAABIM010000003.1"/>
</dbReference>
<dbReference type="InterPro" id="IPR034660">
    <property type="entry name" value="DinB/YfiT-like"/>
</dbReference>
<proteinExistence type="predicted"/>
<sequence>MGLTVDLERARTDCDQTIEAFVRAAGSLDEHELLGASRCHGWTRLDVVVHVIAGWQEMLGGLVCRTAEPPTVDAASYWTAFAEEYGSEDAVAALMSQRRRTAAYARPGAATAQLRDVATALARGVRGCTEERREWQGHVFAAGDFLAIWAVENVVHHLDLLTEVPAPAGALNLARRTVEELAGGALPSAWSDLDAVLAGAGRAPAPWCEDDAIASRLPVLG</sequence>
<accession>A0ABP8WNJ8</accession>
<evidence type="ECO:0000259" key="1">
    <source>
        <dbReference type="Pfam" id="PF11716"/>
    </source>
</evidence>